<feature type="domain" description="DUF3887" evidence="2">
    <location>
        <begin position="31"/>
        <end position="119"/>
    </location>
</feature>
<dbReference type="Gene3D" id="3.40.50.1820">
    <property type="entry name" value="alpha/beta hydrolase"/>
    <property type="match status" value="1"/>
</dbReference>
<dbReference type="EMBL" id="JAUJEA010000001">
    <property type="protein sequence ID" value="MDN5200109.1"/>
    <property type="molecule type" value="Genomic_DNA"/>
</dbReference>
<dbReference type="Gene3D" id="3.10.450.590">
    <property type="match status" value="1"/>
</dbReference>
<evidence type="ECO:0000313" key="4">
    <source>
        <dbReference type="Proteomes" id="UP001172082"/>
    </source>
</evidence>
<dbReference type="InterPro" id="IPR022742">
    <property type="entry name" value="Hydrolase_4"/>
</dbReference>
<dbReference type="Pfam" id="PF12146">
    <property type="entry name" value="Hydrolase_4"/>
    <property type="match status" value="1"/>
</dbReference>
<evidence type="ECO:0000313" key="3">
    <source>
        <dbReference type="EMBL" id="MDN5200109.1"/>
    </source>
</evidence>
<keyword evidence="3" id="KW-0378">Hydrolase</keyword>
<dbReference type="InterPro" id="IPR029058">
    <property type="entry name" value="AB_hydrolase_fold"/>
</dbReference>
<gene>
    <name evidence="3" type="ORF">QQ008_02020</name>
</gene>
<evidence type="ECO:0000259" key="1">
    <source>
        <dbReference type="Pfam" id="PF12146"/>
    </source>
</evidence>
<dbReference type="Proteomes" id="UP001172082">
    <property type="component" value="Unassembled WGS sequence"/>
</dbReference>
<dbReference type="SUPFAM" id="SSF53474">
    <property type="entry name" value="alpha/beta-Hydrolases"/>
    <property type="match status" value="1"/>
</dbReference>
<reference evidence="3" key="1">
    <citation type="submission" date="2023-06" db="EMBL/GenBank/DDBJ databases">
        <title>Genomic of Parafulvivirga corallium.</title>
        <authorList>
            <person name="Wang G."/>
        </authorList>
    </citation>
    <scope>NUCLEOTIDE SEQUENCE</scope>
    <source>
        <strain evidence="3">BMA10</strain>
    </source>
</reference>
<sequence length="439" mass="49670">MKHIIFFPAVFLITSGISFSQAQESKIDITKKVLTYFQENKTDEIVKYFDDNMKAQLPSEKLSQVWQTLNVQAGKFKEASDIETQEVQGSEVVVYTCIFEKANLDLRLSFDPNNKINGMFFVPSKKKRINENKPVLIENDLFREESINVITGDFSLPGILTLPKGHGSFPIVVLVHGSGPGDMHASIGPSNPFQDIARGLASRGIASIRYDKRTKVYGINSAKNYNTITVLQETIEDAISAAEIAKRIKNADSKKVFIIGHSLGGMLAPRIAESHPELSGIIMMAGNARPLEDLIIEQFNYLFSLDGISEEEQRELDNMQVKVANVKSLNEKDSHNLPFNMPMSYWKDLKNYDPVETIQEIHNDILILQGERDYQVTMEDFAIWKKALNNRSNATFKSYAKLNHFFFEGTGPSVPMEYQTESHIPDYVIQDIADWIKEN</sequence>
<dbReference type="InterPro" id="IPR024981">
    <property type="entry name" value="DUF3887"/>
</dbReference>
<dbReference type="Pfam" id="PF13026">
    <property type="entry name" value="DUF3887"/>
    <property type="match status" value="1"/>
</dbReference>
<keyword evidence="4" id="KW-1185">Reference proteome</keyword>
<comment type="caution">
    <text evidence="3">The sequence shown here is derived from an EMBL/GenBank/DDBJ whole genome shotgun (WGS) entry which is preliminary data.</text>
</comment>
<organism evidence="3 4">
    <name type="scientific">Splendidivirga corallicola</name>
    <dbReference type="NCBI Taxonomy" id="3051826"/>
    <lineage>
        <taxon>Bacteria</taxon>
        <taxon>Pseudomonadati</taxon>
        <taxon>Bacteroidota</taxon>
        <taxon>Cytophagia</taxon>
        <taxon>Cytophagales</taxon>
        <taxon>Splendidivirgaceae</taxon>
        <taxon>Splendidivirga</taxon>
    </lineage>
</organism>
<evidence type="ECO:0000259" key="2">
    <source>
        <dbReference type="Pfam" id="PF13026"/>
    </source>
</evidence>
<dbReference type="InterPro" id="IPR053145">
    <property type="entry name" value="AB_hydrolase_Est10"/>
</dbReference>
<feature type="domain" description="Serine aminopeptidase S33" evidence="1">
    <location>
        <begin position="189"/>
        <end position="404"/>
    </location>
</feature>
<dbReference type="PANTHER" id="PTHR43265:SF1">
    <property type="entry name" value="ESTERASE ESTD"/>
    <property type="match status" value="1"/>
</dbReference>
<accession>A0ABT8KHB8</accession>
<dbReference type="PANTHER" id="PTHR43265">
    <property type="entry name" value="ESTERASE ESTD"/>
    <property type="match status" value="1"/>
</dbReference>
<name>A0ABT8KHB8_9BACT</name>
<dbReference type="GO" id="GO:0016787">
    <property type="term" value="F:hydrolase activity"/>
    <property type="evidence" value="ECO:0007669"/>
    <property type="project" value="UniProtKB-KW"/>
</dbReference>
<dbReference type="RefSeq" id="WP_346750136.1">
    <property type="nucleotide sequence ID" value="NZ_JAUJEA010000001.1"/>
</dbReference>
<proteinExistence type="predicted"/>
<protein>
    <submittedName>
        <fullName evidence="3">Alpha/beta fold hydrolase</fullName>
    </submittedName>
</protein>